<dbReference type="InterPro" id="IPR016787">
    <property type="entry name" value="UCP021328"/>
</dbReference>
<dbReference type="AlphaFoldDB" id="A0AAW8U479"/>
<dbReference type="RefSeq" id="WP_270597649.1">
    <property type="nucleotide sequence ID" value="NZ_JAQESC010000004.1"/>
</dbReference>
<evidence type="ECO:0000313" key="3">
    <source>
        <dbReference type="Proteomes" id="UP001256711"/>
    </source>
</evidence>
<evidence type="ECO:0000313" key="2">
    <source>
        <dbReference type="EMBL" id="MDT2811067.1"/>
    </source>
</evidence>
<feature type="region of interest" description="Disordered" evidence="1">
    <location>
        <begin position="65"/>
        <end position="136"/>
    </location>
</feature>
<reference evidence="2" key="1">
    <citation type="submission" date="2023-03" db="EMBL/GenBank/DDBJ databases">
        <authorList>
            <person name="Shen W."/>
            <person name="Cai J."/>
        </authorList>
    </citation>
    <scope>NUCLEOTIDE SEQUENCE</scope>
    <source>
        <strain evidence="2">B226-2</strain>
    </source>
</reference>
<accession>A0AAW8U479</accession>
<dbReference type="Proteomes" id="UP001256711">
    <property type="component" value="Unassembled WGS sequence"/>
</dbReference>
<feature type="compositionally biased region" description="Basic residues" evidence="1">
    <location>
        <begin position="65"/>
        <end position="75"/>
    </location>
</feature>
<dbReference type="Pfam" id="PF11208">
    <property type="entry name" value="DUF2992"/>
    <property type="match status" value="1"/>
</dbReference>
<organism evidence="2 3">
    <name type="scientific">Enterococcus asini</name>
    <dbReference type="NCBI Taxonomy" id="57732"/>
    <lineage>
        <taxon>Bacteria</taxon>
        <taxon>Bacillati</taxon>
        <taxon>Bacillota</taxon>
        <taxon>Bacilli</taxon>
        <taxon>Lactobacillales</taxon>
        <taxon>Enterococcaceae</taxon>
        <taxon>Enterococcus</taxon>
    </lineage>
</organism>
<gene>
    <name evidence="2" type="ORF">P7H43_11320</name>
</gene>
<dbReference type="PIRSF" id="PIRSF021328">
    <property type="entry name" value="UCP021328"/>
    <property type="match status" value="1"/>
</dbReference>
<dbReference type="EMBL" id="JARQBJ010000005">
    <property type="protein sequence ID" value="MDT2811067.1"/>
    <property type="molecule type" value="Genomic_DNA"/>
</dbReference>
<comment type="caution">
    <text evidence="2">The sequence shown here is derived from an EMBL/GenBank/DDBJ whole genome shotgun (WGS) entry which is preliminary data.</text>
</comment>
<feature type="compositionally biased region" description="Polar residues" evidence="1">
    <location>
        <begin position="86"/>
        <end position="95"/>
    </location>
</feature>
<evidence type="ECO:0000256" key="1">
    <source>
        <dbReference type="SAM" id="MobiDB-lite"/>
    </source>
</evidence>
<sequence>MKLTVYFDGSFWCGLVEAEDAGTIRVFKHVFGSEPKDEEVWEFVANHLLERLDLVPAVPFSTRRATHRINPKRLQRLVNREKAKPVTSTKSQVALQESREILKSANKQKTKHQKQAEKQRRFLQQQAKKLQKKKGH</sequence>
<proteinExistence type="predicted"/>
<protein>
    <submittedName>
        <fullName evidence="2">YjdF family protein</fullName>
    </submittedName>
</protein>
<name>A0AAW8U479_9ENTE</name>